<keyword evidence="16" id="KW-1185">Reference proteome</keyword>
<comment type="similarity">
    <text evidence="3">Belongs to the peptidase M50B family.</text>
</comment>
<feature type="transmembrane region" description="Helical" evidence="13">
    <location>
        <begin position="123"/>
        <end position="143"/>
    </location>
</feature>
<dbReference type="EMBL" id="CP063849">
    <property type="protein sequence ID" value="QOY91032.1"/>
    <property type="molecule type" value="Genomic_DNA"/>
</dbReference>
<evidence type="ECO:0000256" key="4">
    <source>
        <dbReference type="ARBA" id="ARBA00022475"/>
    </source>
</evidence>
<accession>A0A7S7NWF8</accession>
<dbReference type="KEGG" id="pfer:IRI77_14130"/>
<dbReference type="PANTHER" id="PTHR35864">
    <property type="entry name" value="ZINC METALLOPROTEASE MJ0611-RELATED"/>
    <property type="match status" value="1"/>
</dbReference>
<keyword evidence="5 15" id="KW-0645">Protease</keyword>
<keyword evidence="12 13" id="KW-0472">Membrane</keyword>
<dbReference type="Pfam" id="PF02163">
    <property type="entry name" value="Peptidase_M50"/>
    <property type="match status" value="1"/>
</dbReference>
<keyword evidence="11" id="KW-0482">Metalloprotease</keyword>
<keyword evidence="9" id="KW-0862">Zinc</keyword>
<evidence type="ECO:0000256" key="7">
    <source>
        <dbReference type="ARBA" id="ARBA00022723"/>
    </source>
</evidence>
<evidence type="ECO:0000256" key="5">
    <source>
        <dbReference type="ARBA" id="ARBA00022670"/>
    </source>
</evidence>
<dbReference type="Proteomes" id="UP000593892">
    <property type="component" value="Chromosome"/>
</dbReference>
<feature type="transmembrane region" description="Helical" evidence="13">
    <location>
        <begin position="92"/>
        <end position="117"/>
    </location>
</feature>
<evidence type="ECO:0000256" key="2">
    <source>
        <dbReference type="ARBA" id="ARBA00004651"/>
    </source>
</evidence>
<dbReference type="InterPro" id="IPR052348">
    <property type="entry name" value="Metallopeptidase_M50B"/>
</dbReference>
<evidence type="ECO:0000256" key="3">
    <source>
        <dbReference type="ARBA" id="ARBA00007931"/>
    </source>
</evidence>
<sequence>MPTNIVQALLDVLIFWLLTTPHEFAHAWVADRLGDDTPRLEGRVTLNPLAHVDWIGTVLVPLISSIFGGVFFGWGRAVNTNPNKLRGGYNGLLIVALAGPGSNVIFALVLALIGSFWHAGTEILFRAAYLSLFLALFNLIPIPPLDGSKFLLAARIPTFWYIELSRFGFILLLVLMSSTGLGRWMSETSMMSALRMFALFRA</sequence>
<evidence type="ECO:0000256" key="6">
    <source>
        <dbReference type="ARBA" id="ARBA00022692"/>
    </source>
</evidence>
<feature type="domain" description="Peptidase M50" evidence="14">
    <location>
        <begin position="122"/>
        <end position="154"/>
    </location>
</feature>
<evidence type="ECO:0000256" key="13">
    <source>
        <dbReference type="SAM" id="Phobius"/>
    </source>
</evidence>
<name>A0A7S7NWF8_PALFE</name>
<dbReference type="GO" id="GO:0005886">
    <property type="term" value="C:plasma membrane"/>
    <property type="evidence" value="ECO:0007669"/>
    <property type="project" value="UniProtKB-SubCell"/>
</dbReference>
<evidence type="ECO:0000313" key="16">
    <source>
        <dbReference type="Proteomes" id="UP000593892"/>
    </source>
</evidence>
<organism evidence="15 16">
    <name type="scientific">Paludibaculum fermentans</name>
    <dbReference type="NCBI Taxonomy" id="1473598"/>
    <lineage>
        <taxon>Bacteria</taxon>
        <taxon>Pseudomonadati</taxon>
        <taxon>Acidobacteriota</taxon>
        <taxon>Terriglobia</taxon>
        <taxon>Bryobacterales</taxon>
        <taxon>Bryobacteraceae</taxon>
        <taxon>Paludibaculum</taxon>
    </lineage>
</organism>
<dbReference type="InterPro" id="IPR008915">
    <property type="entry name" value="Peptidase_M50"/>
</dbReference>
<evidence type="ECO:0000259" key="14">
    <source>
        <dbReference type="Pfam" id="PF02163"/>
    </source>
</evidence>
<evidence type="ECO:0000256" key="10">
    <source>
        <dbReference type="ARBA" id="ARBA00022989"/>
    </source>
</evidence>
<dbReference type="CDD" id="cd06158">
    <property type="entry name" value="S2P-M50_like_1"/>
    <property type="match status" value="1"/>
</dbReference>
<comment type="cofactor">
    <cofactor evidence="1">
        <name>Zn(2+)</name>
        <dbReference type="ChEBI" id="CHEBI:29105"/>
    </cofactor>
</comment>
<dbReference type="GO" id="GO:0006508">
    <property type="term" value="P:proteolysis"/>
    <property type="evidence" value="ECO:0007669"/>
    <property type="project" value="UniProtKB-KW"/>
</dbReference>
<keyword evidence="6 13" id="KW-0812">Transmembrane</keyword>
<protein>
    <submittedName>
        <fullName evidence="15">Site-2 protease family protein</fullName>
    </submittedName>
</protein>
<evidence type="ECO:0000256" key="11">
    <source>
        <dbReference type="ARBA" id="ARBA00023049"/>
    </source>
</evidence>
<keyword evidence="7" id="KW-0479">Metal-binding</keyword>
<evidence type="ECO:0000256" key="9">
    <source>
        <dbReference type="ARBA" id="ARBA00022833"/>
    </source>
</evidence>
<evidence type="ECO:0000256" key="8">
    <source>
        <dbReference type="ARBA" id="ARBA00022801"/>
    </source>
</evidence>
<gene>
    <name evidence="15" type="ORF">IRI77_14130</name>
</gene>
<feature type="transmembrane region" description="Helical" evidence="13">
    <location>
        <begin position="51"/>
        <end position="72"/>
    </location>
</feature>
<dbReference type="InterPro" id="IPR044537">
    <property type="entry name" value="Rip2-like"/>
</dbReference>
<evidence type="ECO:0000313" key="15">
    <source>
        <dbReference type="EMBL" id="QOY91032.1"/>
    </source>
</evidence>
<dbReference type="AlphaFoldDB" id="A0A7S7NWF8"/>
<keyword evidence="4" id="KW-1003">Cell membrane</keyword>
<dbReference type="PANTHER" id="PTHR35864:SF1">
    <property type="entry name" value="ZINC METALLOPROTEASE YWHC-RELATED"/>
    <property type="match status" value="1"/>
</dbReference>
<evidence type="ECO:0000256" key="1">
    <source>
        <dbReference type="ARBA" id="ARBA00001947"/>
    </source>
</evidence>
<reference evidence="15 16" key="1">
    <citation type="submission" date="2020-10" db="EMBL/GenBank/DDBJ databases">
        <title>Complete genome sequence of Paludibaculum fermentans P105T, a facultatively anaerobic acidobacterium capable of dissimilatory Fe(III) reduction.</title>
        <authorList>
            <person name="Dedysh S.N."/>
            <person name="Beletsky A.V."/>
            <person name="Kulichevskaya I.S."/>
            <person name="Mardanov A.V."/>
            <person name="Ravin N.V."/>
        </authorList>
    </citation>
    <scope>NUCLEOTIDE SEQUENCE [LARGE SCALE GENOMIC DNA]</scope>
    <source>
        <strain evidence="15 16">P105</strain>
    </source>
</reference>
<dbReference type="GO" id="GO:0046872">
    <property type="term" value="F:metal ion binding"/>
    <property type="evidence" value="ECO:0007669"/>
    <property type="project" value="UniProtKB-KW"/>
</dbReference>
<comment type="subcellular location">
    <subcellularLocation>
        <location evidence="2">Cell membrane</location>
        <topology evidence="2">Multi-pass membrane protein</topology>
    </subcellularLocation>
</comment>
<keyword evidence="10 13" id="KW-1133">Transmembrane helix</keyword>
<feature type="transmembrane region" description="Helical" evidence="13">
    <location>
        <begin position="164"/>
        <end position="185"/>
    </location>
</feature>
<proteinExistence type="inferred from homology"/>
<keyword evidence="8" id="KW-0378">Hydrolase</keyword>
<evidence type="ECO:0000256" key="12">
    <source>
        <dbReference type="ARBA" id="ARBA00023136"/>
    </source>
</evidence>
<dbReference type="GO" id="GO:0008237">
    <property type="term" value="F:metallopeptidase activity"/>
    <property type="evidence" value="ECO:0007669"/>
    <property type="project" value="UniProtKB-KW"/>
</dbReference>
<dbReference type="RefSeq" id="WP_194452687.1">
    <property type="nucleotide sequence ID" value="NZ_CP063849.1"/>
</dbReference>